<dbReference type="Proteomes" id="UP001281147">
    <property type="component" value="Unassembled WGS sequence"/>
</dbReference>
<evidence type="ECO:0000313" key="1">
    <source>
        <dbReference type="EMBL" id="KAK3708322.1"/>
    </source>
</evidence>
<protein>
    <submittedName>
        <fullName evidence="1">Uncharacterized protein</fullName>
    </submittedName>
</protein>
<dbReference type="EMBL" id="JAUTXU010000102">
    <property type="protein sequence ID" value="KAK3708322.1"/>
    <property type="molecule type" value="Genomic_DNA"/>
</dbReference>
<organism evidence="1 2">
    <name type="scientific">Vermiconidia calcicola</name>
    <dbReference type="NCBI Taxonomy" id="1690605"/>
    <lineage>
        <taxon>Eukaryota</taxon>
        <taxon>Fungi</taxon>
        <taxon>Dikarya</taxon>
        <taxon>Ascomycota</taxon>
        <taxon>Pezizomycotina</taxon>
        <taxon>Dothideomycetes</taxon>
        <taxon>Dothideomycetidae</taxon>
        <taxon>Mycosphaerellales</taxon>
        <taxon>Extremaceae</taxon>
        <taxon>Vermiconidia</taxon>
    </lineage>
</organism>
<comment type="caution">
    <text evidence="1">The sequence shown here is derived from an EMBL/GenBank/DDBJ whole genome shotgun (WGS) entry which is preliminary data.</text>
</comment>
<reference evidence="1" key="1">
    <citation type="submission" date="2023-07" db="EMBL/GenBank/DDBJ databases">
        <title>Black Yeasts Isolated from many extreme environments.</title>
        <authorList>
            <person name="Coleine C."/>
            <person name="Stajich J.E."/>
            <person name="Selbmann L."/>
        </authorList>
    </citation>
    <scope>NUCLEOTIDE SEQUENCE</scope>
    <source>
        <strain evidence="1">CCFEE 5714</strain>
    </source>
</reference>
<proteinExistence type="predicted"/>
<evidence type="ECO:0000313" key="2">
    <source>
        <dbReference type="Proteomes" id="UP001281147"/>
    </source>
</evidence>
<accession>A0ACC3N2E4</accession>
<sequence length="693" mass="76346">MAEPPMYSSQGSEYERYQIFNDQEDIESSPPKAHSRDVPTLSSQKPKKPPTVTPKRFTKFFAPRNSLSTRGGRQSKAGRQLRDITKNAANRRRQTRPLQEPNFLAVDENELSGRPLKRRKHSIDIASSPSRSSPLKHVQAADQVNILEDVPTSPMLSDEDALTDLLEDLDPFPQPVIRLRQSSCSRRILQRSFGGHDALTRGWRGSDHGTDWRAQTANFVSSPHDVHTFTGSALPFCSASCNTNSLIAIGEEEGSVRLIDSSPNSDFTTPHITFRPHHNAIMDINFSSDDYMLATASGDQTARIIDMHAQQTVCILSGHTSSVKQVRFQPNDDNMVTTSSRDGTVQIWDMRCGGRGSIASLRTAFARNVDNGDLEPSVQYSKHRLPIASFHRSATSSNGAPASSTSEGGVSITSIQHLPNGHEHLLLTSGEVNSSLKLWDLRNAGRRGVAVPISSTLVPQSHNRTRHYGINSMAWSTDGARLYTVCRDGTVYAYSTNHLILGHAPEMSFSTGKGRTAKSTKAGVGPLYGFRHDSLRMGSFYIKASIRPARGDKSEMLAVGSSDSCSVLFPTDERHLPQREHPTATQGEDEEDDLGLPVLPPPSGQMKKDPTSGSGIPIYRYGTALVRGHDKEVTSLTWTHDGELVTVSDDFTARCWREDGEKARELRGCGEGRGQRWRCGWAEVDASWDEEEG</sequence>
<gene>
    <name evidence="1" type="ORF">LTR37_011587</name>
</gene>
<name>A0ACC3N2E4_9PEZI</name>
<keyword evidence="2" id="KW-1185">Reference proteome</keyword>